<dbReference type="Gene3D" id="1.25.40.10">
    <property type="entry name" value="Tetratricopeptide repeat domain"/>
    <property type="match status" value="1"/>
</dbReference>
<accession>A0A498IS23</accession>
<evidence type="ECO:0000256" key="2">
    <source>
        <dbReference type="PROSITE-ProRule" id="PRU00708"/>
    </source>
</evidence>
<comment type="caution">
    <text evidence="4">The sequence shown here is derived from an EMBL/GenBank/DDBJ whole genome shotgun (WGS) entry which is preliminary data.</text>
</comment>
<dbReference type="Pfam" id="PF01535">
    <property type="entry name" value="PPR"/>
    <property type="match status" value="2"/>
</dbReference>
<name>A0A498IS23_MALDO</name>
<dbReference type="PROSITE" id="PS51375">
    <property type="entry name" value="PPR"/>
    <property type="match status" value="1"/>
</dbReference>
<dbReference type="PANTHER" id="PTHR47926:SF351">
    <property type="entry name" value="MITOCHONDRIAL RNAEDITING FACTOR 1"/>
    <property type="match status" value="1"/>
</dbReference>
<dbReference type="GO" id="GO:0009451">
    <property type="term" value="P:RNA modification"/>
    <property type="evidence" value="ECO:0007669"/>
    <property type="project" value="InterPro"/>
</dbReference>
<dbReference type="EMBL" id="RDQH01000336">
    <property type="protein sequence ID" value="RXH86060.1"/>
    <property type="molecule type" value="Genomic_DNA"/>
</dbReference>
<dbReference type="Proteomes" id="UP000290289">
    <property type="component" value="Chromosome 10"/>
</dbReference>
<evidence type="ECO:0000256" key="1">
    <source>
        <dbReference type="ARBA" id="ARBA00022737"/>
    </source>
</evidence>
<feature type="repeat" description="PPR" evidence="2">
    <location>
        <begin position="127"/>
        <end position="161"/>
    </location>
</feature>
<evidence type="ECO:0000256" key="3">
    <source>
        <dbReference type="SAM" id="Phobius"/>
    </source>
</evidence>
<evidence type="ECO:0008006" key="6">
    <source>
        <dbReference type="Google" id="ProtNLM"/>
    </source>
</evidence>
<sequence>MPLLQLCVLSRFFHWVLGKKRFSFQSFSLSRKFLESSCCSWMGALAVIFSGGTVGISVGVMTLHFQSVTRVCVSSTLFELGRQIHGLCFKTNFDLSSFVGNSLVSLYSKCGVIEGAYRVFDEIPVKNLGMWNAMLVACAQPVHTNKALDLFKQMESAGVCAVYFFSQPIMSSLTNSIVSMNLQPKPMLNEVVDVTAVVLPISNWVTPVEIEGEY</sequence>
<dbReference type="InterPro" id="IPR046960">
    <property type="entry name" value="PPR_At4g14850-like_plant"/>
</dbReference>
<keyword evidence="3" id="KW-0472">Membrane</keyword>
<dbReference type="InterPro" id="IPR002885">
    <property type="entry name" value="PPR_rpt"/>
</dbReference>
<proteinExistence type="predicted"/>
<dbReference type="GO" id="GO:0003723">
    <property type="term" value="F:RNA binding"/>
    <property type="evidence" value="ECO:0007669"/>
    <property type="project" value="InterPro"/>
</dbReference>
<protein>
    <recommendedName>
        <fullName evidence="6">Pentatricopeptide repeat-containing protein</fullName>
    </recommendedName>
</protein>
<keyword evidence="5" id="KW-1185">Reference proteome</keyword>
<keyword evidence="1" id="KW-0677">Repeat</keyword>
<dbReference type="AlphaFoldDB" id="A0A498IS23"/>
<dbReference type="InterPro" id="IPR011990">
    <property type="entry name" value="TPR-like_helical_dom_sf"/>
</dbReference>
<reference evidence="4 5" key="1">
    <citation type="submission" date="2018-10" db="EMBL/GenBank/DDBJ databases">
        <title>A high-quality apple genome assembly.</title>
        <authorList>
            <person name="Hu J."/>
        </authorList>
    </citation>
    <scope>NUCLEOTIDE SEQUENCE [LARGE SCALE GENOMIC DNA]</scope>
    <source>
        <strain evidence="5">cv. HFTH1</strain>
        <tissue evidence="4">Young leaf</tissue>
    </source>
</reference>
<keyword evidence="3" id="KW-0812">Transmembrane</keyword>
<gene>
    <name evidence="4" type="ORF">DVH24_017113</name>
</gene>
<organism evidence="4 5">
    <name type="scientific">Malus domestica</name>
    <name type="common">Apple</name>
    <name type="synonym">Pyrus malus</name>
    <dbReference type="NCBI Taxonomy" id="3750"/>
    <lineage>
        <taxon>Eukaryota</taxon>
        <taxon>Viridiplantae</taxon>
        <taxon>Streptophyta</taxon>
        <taxon>Embryophyta</taxon>
        <taxon>Tracheophyta</taxon>
        <taxon>Spermatophyta</taxon>
        <taxon>Magnoliopsida</taxon>
        <taxon>eudicotyledons</taxon>
        <taxon>Gunneridae</taxon>
        <taxon>Pentapetalae</taxon>
        <taxon>rosids</taxon>
        <taxon>fabids</taxon>
        <taxon>Rosales</taxon>
        <taxon>Rosaceae</taxon>
        <taxon>Amygdaloideae</taxon>
        <taxon>Maleae</taxon>
        <taxon>Malus</taxon>
    </lineage>
</organism>
<feature type="transmembrane region" description="Helical" evidence="3">
    <location>
        <begin position="42"/>
        <end position="65"/>
    </location>
</feature>
<keyword evidence="3" id="KW-1133">Transmembrane helix</keyword>
<evidence type="ECO:0000313" key="5">
    <source>
        <dbReference type="Proteomes" id="UP000290289"/>
    </source>
</evidence>
<evidence type="ECO:0000313" key="4">
    <source>
        <dbReference type="EMBL" id="RXH86060.1"/>
    </source>
</evidence>
<dbReference type="PANTHER" id="PTHR47926">
    <property type="entry name" value="PENTATRICOPEPTIDE REPEAT-CONTAINING PROTEIN"/>
    <property type="match status" value="1"/>
</dbReference>